<reference evidence="1" key="1">
    <citation type="submission" date="2022-11" db="EMBL/GenBank/DDBJ databases">
        <title>Centuries of genome instability and evolution in soft-shell clam transmissible cancer (bioRxiv).</title>
        <authorList>
            <person name="Hart S.F.M."/>
            <person name="Yonemitsu M.A."/>
            <person name="Giersch R.M."/>
            <person name="Beal B.F."/>
            <person name="Arriagada G."/>
            <person name="Davis B.W."/>
            <person name="Ostrander E.A."/>
            <person name="Goff S.P."/>
            <person name="Metzger M.J."/>
        </authorList>
    </citation>
    <scope>NUCLEOTIDE SEQUENCE</scope>
    <source>
        <strain evidence="1">MELC-2E11</strain>
        <tissue evidence="1">Siphon/mantle</tissue>
    </source>
</reference>
<evidence type="ECO:0000313" key="1">
    <source>
        <dbReference type="EMBL" id="WAQ96486.1"/>
    </source>
</evidence>
<accession>A0ABY7DIP8</accession>
<keyword evidence="2" id="KW-1185">Reference proteome</keyword>
<dbReference type="EMBL" id="CP111013">
    <property type="protein sequence ID" value="WAQ96486.1"/>
    <property type="molecule type" value="Genomic_DNA"/>
</dbReference>
<dbReference type="Proteomes" id="UP001164746">
    <property type="component" value="Chromosome 2"/>
</dbReference>
<gene>
    <name evidence="1" type="ORF">MAR_029176</name>
</gene>
<proteinExistence type="predicted"/>
<evidence type="ECO:0000313" key="2">
    <source>
        <dbReference type="Proteomes" id="UP001164746"/>
    </source>
</evidence>
<protein>
    <submittedName>
        <fullName evidence="1">Uncharacterized protein</fullName>
    </submittedName>
</protein>
<sequence length="88" mass="10168">MFLFPGSIMQDVMIVKEGQNCQSPIETTYYTDIKMDDICFFCGKIDNLADGEVIQELQRKFGTVRLICNPCWQSGKEPITRNKKVKRN</sequence>
<name>A0ABY7DIP8_MYAAR</name>
<organism evidence="1 2">
    <name type="scientific">Mya arenaria</name>
    <name type="common">Soft-shell clam</name>
    <dbReference type="NCBI Taxonomy" id="6604"/>
    <lineage>
        <taxon>Eukaryota</taxon>
        <taxon>Metazoa</taxon>
        <taxon>Spiralia</taxon>
        <taxon>Lophotrochozoa</taxon>
        <taxon>Mollusca</taxon>
        <taxon>Bivalvia</taxon>
        <taxon>Autobranchia</taxon>
        <taxon>Heteroconchia</taxon>
        <taxon>Euheterodonta</taxon>
        <taxon>Imparidentia</taxon>
        <taxon>Neoheterodontei</taxon>
        <taxon>Myida</taxon>
        <taxon>Myoidea</taxon>
        <taxon>Myidae</taxon>
        <taxon>Mya</taxon>
    </lineage>
</organism>